<gene>
    <name evidence="1" type="ORF">MAL03_20720</name>
</gene>
<evidence type="ECO:0000313" key="2">
    <source>
        <dbReference type="Proteomes" id="UP000829829"/>
    </source>
</evidence>
<name>A0AAE9GII4_9LEPT</name>
<dbReference type="Proteomes" id="UP000829829">
    <property type="component" value="Plasmid p2_LIP1512017"/>
</dbReference>
<organism evidence="1 2">
    <name type="scientific">Leptospira noguchii</name>
    <dbReference type="NCBI Taxonomy" id="28182"/>
    <lineage>
        <taxon>Bacteria</taxon>
        <taxon>Pseudomonadati</taxon>
        <taxon>Spirochaetota</taxon>
        <taxon>Spirochaetia</taxon>
        <taxon>Leptospirales</taxon>
        <taxon>Leptospiraceae</taxon>
        <taxon>Leptospira</taxon>
    </lineage>
</organism>
<evidence type="ECO:0000313" key="1">
    <source>
        <dbReference type="EMBL" id="UOG58908.1"/>
    </source>
</evidence>
<dbReference type="RefSeq" id="WP_243816235.1">
    <property type="nucleotide sequence ID" value="NZ_CP091960.1"/>
</dbReference>
<geneLocation type="plasmid" evidence="1 2">
    <name>p2_LIP1512017</name>
</geneLocation>
<dbReference type="EMBL" id="CP091960">
    <property type="protein sequence ID" value="UOG58908.1"/>
    <property type="molecule type" value="Genomic_DNA"/>
</dbReference>
<keyword evidence="1" id="KW-0614">Plasmid</keyword>
<sequence>MGQINIMNPLMQLVGYVVDEINLIEDYLQIKFIEDTTININNNFQFNGDNINLIEKKELISVFEDSKRIDLNFNNNLTITISLLDKDYNCPEALELYQKGKAPIIWD</sequence>
<reference evidence="1" key="1">
    <citation type="submission" date="2022-02" db="EMBL/GenBank/DDBJ databases">
        <title>The genetically variable rfb locus in Leptospira is a mobile cassette and a molecular signature of serovar identity.</title>
        <authorList>
            <person name="Nieves C."/>
            <person name="Vincent A.T."/>
            <person name="Zarantonelli L."/>
            <person name="Picardeau M."/>
            <person name="Veyrier F.J."/>
            <person name="Buschiazzo A."/>
        </authorList>
    </citation>
    <scope>NUCLEOTIDE SEQUENCE</scope>
    <source>
        <strain evidence="1">IP1512017</strain>
        <plasmid evidence="1">p2_LIP1512017</plasmid>
    </source>
</reference>
<accession>A0AAE9GII4</accession>
<protein>
    <submittedName>
        <fullName evidence="1">Uncharacterized protein</fullName>
    </submittedName>
</protein>
<proteinExistence type="predicted"/>
<dbReference type="AlphaFoldDB" id="A0AAE9GII4"/>